<protein>
    <submittedName>
        <fullName evidence="2">Uncharacterized protein</fullName>
    </submittedName>
</protein>
<reference evidence="2 3" key="1">
    <citation type="submission" date="2016-10" db="EMBL/GenBank/DDBJ databases">
        <title>Complete Genome Assembly of Pantoea stewartii subsp. stewartii DC283, a Corn Pathogen.</title>
        <authorList>
            <person name="Duong D.A."/>
            <person name="Stevens A.M."/>
            <person name="Jensen R.V."/>
        </authorList>
    </citation>
    <scope>NUCLEOTIDE SEQUENCE [LARGE SCALE GENOMIC DNA]</scope>
    <source>
        <strain evidence="2 3">DC283</strain>
        <plasmid evidence="2 3">pDSJ09</plasmid>
    </source>
</reference>
<feature type="region of interest" description="Disordered" evidence="1">
    <location>
        <begin position="152"/>
        <end position="177"/>
    </location>
</feature>
<feature type="region of interest" description="Disordered" evidence="1">
    <location>
        <begin position="33"/>
        <end position="139"/>
    </location>
</feature>
<accession>A0ABN4Z6Q3</accession>
<proteinExistence type="predicted"/>
<dbReference type="Proteomes" id="UP000192380">
    <property type="component" value="Plasmid pDSJ09"/>
</dbReference>
<keyword evidence="2" id="KW-0614">Plasmid</keyword>
<dbReference type="EMBL" id="CP017590">
    <property type="protein sequence ID" value="ARF52402.1"/>
    <property type="molecule type" value="Genomic_DNA"/>
</dbReference>
<sequence>MVWQTGEEAPSAWLLKVSGGVRHDEPQRLMATLSDELANQPNQGELARAGQVRQEEAGRVKPGETKPAELPQEEVVKLRPDENNPVKPEPVNPDTGVLAAVRESENSEGREQVAAERIRSEIDRSGRHSGEQERASRVVADLANAERDLVRAAEQAGRDRMPEHDEQTLNRTIQKER</sequence>
<name>A0ABN4Z6Q3_PANSE</name>
<feature type="compositionally biased region" description="Basic and acidic residues" evidence="1">
    <location>
        <begin position="102"/>
        <end position="136"/>
    </location>
</feature>
<feature type="compositionally biased region" description="Basic and acidic residues" evidence="1">
    <location>
        <begin position="74"/>
        <end position="84"/>
    </location>
</feature>
<evidence type="ECO:0000313" key="3">
    <source>
        <dbReference type="Proteomes" id="UP000192380"/>
    </source>
</evidence>
<dbReference type="RefSeq" id="WP_082999282.1">
    <property type="nucleotide sequence ID" value="NZ_AHIE01000028.1"/>
</dbReference>
<organism evidence="2 3">
    <name type="scientific">Pantoea stewartii subsp. stewartii DC283</name>
    <dbReference type="NCBI Taxonomy" id="660596"/>
    <lineage>
        <taxon>Bacteria</taxon>
        <taxon>Pseudomonadati</taxon>
        <taxon>Pseudomonadota</taxon>
        <taxon>Gammaproteobacteria</taxon>
        <taxon>Enterobacterales</taxon>
        <taxon>Erwiniaceae</taxon>
        <taxon>Pantoea</taxon>
    </lineage>
</organism>
<geneLocation type="plasmid" evidence="2 3">
    <name>pDSJ09</name>
</geneLocation>
<evidence type="ECO:0000313" key="2">
    <source>
        <dbReference type="EMBL" id="ARF52402.1"/>
    </source>
</evidence>
<keyword evidence="3" id="KW-1185">Reference proteome</keyword>
<evidence type="ECO:0000256" key="1">
    <source>
        <dbReference type="SAM" id="MobiDB-lite"/>
    </source>
</evidence>
<feature type="compositionally biased region" description="Basic and acidic residues" evidence="1">
    <location>
        <begin position="53"/>
        <end position="67"/>
    </location>
</feature>
<gene>
    <name evidence="2" type="ORF">DSJ_24480</name>
</gene>